<protein>
    <submittedName>
        <fullName evidence="1">Uncharacterized protein</fullName>
    </submittedName>
</protein>
<name>A0A7S2HT87_9STRA</name>
<proteinExistence type="predicted"/>
<gene>
    <name evidence="1" type="ORF">DSPE1174_LOCUS33499</name>
</gene>
<evidence type="ECO:0000313" key="1">
    <source>
        <dbReference type="EMBL" id="CAD9499251.1"/>
    </source>
</evidence>
<organism evidence="1">
    <name type="scientific">Octactis speculum</name>
    <dbReference type="NCBI Taxonomy" id="3111310"/>
    <lineage>
        <taxon>Eukaryota</taxon>
        <taxon>Sar</taxon>
        <taxon>Stramenopiles</taxon>
        <taxon>Ochrophyta</taxon>
        <taxon>Dictyochophyceae</taxon>
        <taxon>Dictyochales</taxon>
        <taxon>Dictyochaceae</taxon>
        <taxon>Octactis</taxon>
    </lineage>
</organism>
<dbReference type="AlphaFoldDB" id="A0A7S2HT87"/>
<dbReference type="EMBL" id="HBGS01064235">
    <property type="protein sequence ID" value="CAD9499251.1"/>
    <property type="molecule type" value="Transcribed_RNA"/>
</dbReference>
<reference evidence="1" key="1">
    <citation type="submission" date="2021-01" db="EMBL/GenBank/DDBJ databases">
        <authorList>
            <person name="Corre E."/>
            <person name="Pelletier E."/>
            <person name="Niang G."/>
            <person name="Scheremetjew M."/>
            <person name="Finn R."/>
            <person name="Kale V."/>
            <person name="Holt S."/>
            <person name="Cochrane G."/>
            <person name="Meng A."/>
            <person name="Brown T."/>
            <person name="Cohen L."/>
        </authorList>
    </citation>
    <scope>NUCLEOTIDE SEQUENCE</scope>
    <source>
        <strain evidence="1">CCMP1381</strain>
    </source>
</reference>
<accession>A0A7S2HT87</accession>
<sequence>MSEVLVSSPDEQSASKNNKIEDLAASAAEQVDEKLFFIGKCWGDTITFSMVVDELSGECLGDGSDGEGLISVIGKKLVDLDGFELQVTNRDGTEPADLILEWDSSRISISGSAEFSKEPVTFACMDKEQIVEFKRNLFALYRKERIFEAAASGTVSVLEKLCSDISYEELFKLKDHRYRDSNGTSCQKWTVVHHAAYKNQMEVIAFLYDLDNTSLDRSLVAITGSNFPRFQSSKKKNMKMVEKHLSTWRWKQESKRSLQSALFSCACK</sequence>